<gene>
    <name evidence="2" type="ORF">AMJ39_02060</name>
</gene>
<accession>A0A0S7WV51</accession>
<feature type="region of interest" description="Disordered" evidence="1">
    <location>
        <begin position="1"/>
        <end position="24"/>
    </location>
</feature>
<dbReference type="STRING" id="1703770.AMJ39_02060"/>
<dbReference type="Proteomes" id="UP000052008">
    <property type="component" value="Unassembled WGS sequence"/>
</dbReference>
<organism evidence="2 3">
    <name type="scientific">candidate division TA06 bacterium DG_24</name>
    <dbReference type="NCBI Taxonomy" id="1703770"/>
    <lineage>
        <taxon>Bacteria</taxon>
        <taxon>Bacteria division TA06</taxon>
    </lineage>
</organism>
<name>A0A0S7WV51_UNCT6</name>
<protein>
    <submittedName>
        <fullName evidence="2">Uncharacterized protein</fullName>
    </submittedName>
</protein>
<evidence type="ECO:0000256" key="1">
    <source>
        <dbReference type="SAM" id="MobiDB-lite"/>
    </source>
</evidence>
<feature type="compositionally biased region" description="Polar residues" evidence="1">
    <location>
        <begin position="1"/>
        <end position="12"/>
    </location>
</feature>
<sequence>MATQDGGCSSSIPRDAGGDRGGWTKRFVARGPRYREWAALYESLGFEVRVESFDRGDLPEECDSCGESEQGDLWTIYTRPRE</sequence>
<evidence type="ECO:0000313" key="3">
    <source>
        <dbReference type="Proteomes" id="UP000052008"/>
    </source>
</evidence>
<dbReference type="EMBL" id="LIZS01000007">
    <property type="protein sequence ID" value="KPJ54066.1"/>
    <property type="molecule type" value="Genomic_DNA"/>
</dbReference>
<dbReference type="AlphaFoldDB" id="A0A0S7WV51"/>
<reference evidence="2 3" key="1">
    <citation type="journal article" date="2015" name="Microbiome">
        <title>Genomic resolution of linkages in carbon, nitrogen, and sulfur cycling among widespread estuary sediment bacteria.</title>
        <authorList>
            <person name="Baker B.J."/>
            <person name="Lazar C.S."/>
            <person name="Teske A.P."/>
            <person name="Dick G.J."/>
        </authorList>
    </citation>
    <scope>NUCLEOTIDE SEQUENCE [LARGE SCALE GENOMIC DNA]</scope>
    <source>
        <strain evidence="2">DG_24</strain>
    </source>
</reference>
<evidence type="ECO:0000313" key="2">
    <source>
        <dbReference type="EMBL" id="KPJ54066.1"/>
    </source>
</evidence>
<proteinExistence type="predicted"/>
<comment type="caution">
    <text evidence="2">The sequence shown here is derived from an EMBL/GenBank/DDBJ whole genome shotgun (WGS) entry which is preliminary data.</text>
</comment>